<dbReference type="EMBL" id="MFCP01000040">
    <property type="protein sequence ID" value="OGE27364.1"/>
    <property type="molecule type" value="Genomic_DNA"/>
</dbReference>
<dbReference type="AlphaFoldDB" id="A0A1F5JFG4"/>
<evidence type="ECO:0000313" key="1">
    <source>
        <dbReference type="EMBL" id="OGE27364.1"/>
    </source>
</evidence>
<protein>
    <recommendedName>
        <fullName evidence="3">DUF5667 domain-containing protein</fullName>
    </recommendedName>
</protein>
<dbReference type="Proteomes" id="UP000177555">
    <property type="component" value="Unassembled WGS sequence"/>
</dbReference>
<comment type="caution">
    <text evidence="1">The sequence shown here is derived from an EMBL/GenBank/DDBJ whole genome shotgun (WGS) entry which is preliminary data.</text>
</comment>
<accession>A0A1F5JFG4</accession>
<reference evidence="1 2" key="1">
    <citation type="journal article" date="2016" name="Nat. Commun.">
        <title>Thousands of microbial genomes shed light on interconnected biogeochemical processes in an aquifer system.</title>
        <authorList>
            <person name="Anantharaman K."/>
            <person name="Brown C.T."/>
            <person name="Hug L.A."/>
            <person name="Sharon I."/>
            <person name="Castelle C.J."/>
            <person name="Probst A.J."/>
            <person name="Thomas B.C."/>
            <person name="Singh A."/>
            <person name="Wilkins M.J."/>
            <person name="Karaoz U."/>
            <person name="Brodie E.L."/>
            <person name="Williams K.H."/>
            <person name="Hubbard S.S."/>
            <person name="Banfield J.F."/>
        </authorList>
    </citation>
    <scope>NUCLEOTIDE SEQUENCE [LARGE SCALE GENOMIC DNA]</scope>
</reference>
<name>A0A1F5JFG4_9BACT</name>
<evidence type="ECO:0008006" key="3">
    <source>
        <dbReference type="Google" id="ProtNLM"/>
    </source>
</evidence>
<proteinExistence type="predicted"/>
<gene>
    <name evidence="1" type="ORF">A2867_00630</name>
</gene>
<sequence length="131" mass="15461">MPPFFALKRLQEKAFLKLKSTPQDRVDFMSRLLDSRLEELQNVVKNKNYTYVLRSSLRYSSLAGEIADLVVTNNLTDKVPGIKQQFLNHQKLLDELYVAYPKNIPDNVEWKYIQDDFNYLGLYLDKLEEIK</sequence>
<evidence type="ECO:0000313" key="2">
    <source>
        <dbReference type="Proteomes" id="UP000177555"/>
    </source>
</evidence>
<organism evidence="1 2">
    <name type="scientific">Candidatus Daviesbacteria bacterium RIFCSPHIGHO2_01_FULL_40_11</name>
    <dbReference type="NCBI Taxonomy" id="1797762"/>
    <lineage>
        <taxon>Bacteria</taxon>
        <taxon>Candidatus Daviesiibacteriota</taxon>
    </lineage>
</organism>